<dbReference type="HOGENOM" id="CLU_005170_7_1_6"/>
<evidence type="ECO:0000313" key="7">
    <source>
        <dbReference type="EMBL" id="AJQ93463.1"/>
    </source>
</evidence>
<feature type="transmembrane region" description="Helical" evidence="6">
    <location>
        <begin position="313"/>
        <end position="330"/>
    </location>
</feature>
<dbReference type="Proteomes" id="UP000032266">
    <property type="component" value="Chromosome"/>
</dbReference>
<dbReference type="PATRIC" id="fig|1445510.3.peg.1385"/>
<keyword evidence="2 6" id="KW-0812">Transmembrane</keyword>
<evidence type="ECO:0000256" key="1">
    <source>
        <dbReference type="ARBA" id="ARBA00004141"/>
    </source>
</evidence>
<accession>A0A0C5VJ88</accession>
<sequence length="490" mass="52727">MYSVNEMSSQQSSSPTDLSMSVSQKSTLSSFLSHPGFRKLVFIVILTATVALVTGLYLSVAMTMAATLTVFCIAMWATSVMPEYWTSLLFFLVAIVLHMAPVQTVFSGFYSSPFWLLFSGMVLGAAIRHTRLDQRVARQFSGMLGQRYRSVIGSIVILALLLAFVMPSAMGRIVLIVPIVLALADHLGYGSGSKGRTGMVLAASLGTFLPAFSILPSNTPNMILAAMVENLHGLQISYWDYLLLHFPVLGVFKAILLVMLILWLYPDRDPLLPQAGNAVEVTPLTPPERKLIIVLGLSLLLWLTDAIHHVSPGWIGLAAALYCLAPISGLTKAKCLNTEINFASLFFVAGIIGLGAVISASGLGEILVRNLSGHAHFASDRPLWNIGALTVISTIVAMVTNLPGIPAVMTPLASDLASLTGLPLTTVLMTQVLAFSNVFMPYQAPPLITAMSVGNLPMRVVTSMCVTLFVIGIVIVAPLDLLWWHILGLF</sequence>
<keyword evidence="4 6" id="KW-0472">Membrane</keyword>
<reference evidence="7 8" key="1">
    <citation type="submission" date="2014-01" db="EMBL/GenBank/DDBJ databases">
        <title>Full genme sequencing of cellulolytic bacterium Gynuella sunshinyii YC6258T gen. nov., sp. nov.</title>
        <authorList>
            <person name="Khan H."/>
            <person name="Chung E.J."/>
            <person name="Chung Y.R."/>
        </authorList>
    </citation>
    <scope>NUCLEOTIDE SEQUENCE [LARGE SCALE GENOMIC DNA]</scope>
    <source>
        <strain evidence="7 8">YC6258</strain>
    </source>
</reference>
<dbReference type="EMBL" id="CP007142">
    <property type="protein sequence ID" value="AJQ93463.1"/>
    <property type="molecule type" value="Genomic_DNA"/>
</dbReference>
<dbReference type="GO" id="GO:0005315">
    <property type="term" value="F:phosphate transmembrane transporter activity"/>
    <property type="evidence" value="ECO:0007669"/>
    <property type="project" value="TreeGrafter"/>
</dbReference>
<keyword evidence="3 6" id="KW-1133">Transmembrane helix</keyword>
<feature type="transmembrane region" description="Helical" evidence="6">
    <location>
        <begin position="148"/>
        <end position="167"/>
    </location>
</feature>
<dbReference type="GO" id="GO:0005886">
    <property type="term" value="C:plasma membrane"/>
    <property type="evidence" value="ECO:0007669"/>
    <property type="project" value="TreeGrafter"/>
</dbReference>
<gene>
    <name evidence="7" type="ORF">YC6258_01415</name>
</gene>
<feature type="region of interest" description="Disordered" evidence="5">
    <location>
        <begin position="1"/>
        <end position="20"/>
    </location>
</feature>
<dbReference type="KEGG" id="gsn:YC6258_01415"/>
<name>A0A0C5VJ88_9GAMM</name>
<dbReference type="Pfam" id="PF00939">
    <property type="entry name" value="Na_sulph_symp"/>
    <property type="match status" value="1"/>
</dbReference>
<feature type="transmembrane region" description="Helical" evidence="6">
    <location>
        <begin position="40"/>
        <end position="73"/>
    </location>
</feature>
<feature type="transmembrane region" description="Helical" evidence="6">
    <location>
        <begin position="199"/>
        <end position="218"/>
    </location>
</feature>
<feature type="transmembrane region" description="Helical" evidence="6">
    <location>
        <begin position="416"/>
        <end position="440"/>
    </location>
</feature>
<dbReference type="InterPro" id="IPR001898">
    <property type="entry name" value="SLC13A/DASS"/>
</dbReference>
<organism evidence="7 8">
    <name type="scientific">Gynuella sunshinyii YC6258</name>
    <dbReference type="NCBI Taxonomy" id="1445510"/>
    <lineage>
        <taxon>Bacteria</taxon>
        <taxon>Pseudomonadati</taxon>
        <taxon>Pseudomonadota</taxon>
        <taxon>Gammaproteobacteria</taxon>
        <taxon>Oceanospirillales</taxon>
        <taxon>Saccharospirillaceae</taxon>
        <taxon>Gynuella</taxon>
    </lineage>
</organism>
<dbReference type="PANTHER" id="PTHR10283:SF92">
    <property type="entry name" value="LOW-AFFINITY PHOSPHATE TRANSPORTER PHO91"/>
    <property type="match status" value="1"/>
</dbReference>
<protein>
    <submittedName>
        <fullName evidence="7">Di-and tricarboxylate transporter</fullName>
    </submittedName>
</protein>
<evidence type="ECO:0000256" key="2">
    <source>
        <dbReference type="ARBA" id="ARBA00022692"/>
    </source>
</evidence>
<evidence type="ECO:0000256" key="3">
    <source>
        <dbReference type="ARBA" id="ARBA00022989"/>
    </source>
</evidence>
<feature type="transmembrane region" description="Helical" evidence="6">
    <location>
        <begin position="460"/>
        <end position="484"/>
    </location>
</feature>
<proteinExistence type="predicted"/>
<dbReference type="STRING" id="1445510.YC6258_01415"/>
<comment type="subcellular location">
    <subcellularLocation>
        <location evidence="1">Membrane</location>
        <topology evidence="1">Multi-pass membrane protein</topology>
    </subcellularLocation>
</comment>
<evidence type="ECO:0000256" key="5">
    <source>
        <dbReference type="SAM" id="MobiDB-lite"/>
    </source>
</evidence>
<feature type="transmembrane region" description="Helical" evidence="6">
    <location>
        <begin position="108"/>
        <end position="127"/>
    </location>
</feature>
<dbReference type="AlphaFoldDB" id="A0A0C5VJ88"/>
<feature type="transmembrane region" description="Helical" evidence="6">
    <location>
        <begin position="342"/>
        <end position="363"/>
    </location>
</feature>
<evidence type="ECO:0000256" key="6">
    <source>
        <dbReference type="SAM" id="Phobius"/>
    </source>
</evidence>
<dbReference type="PANTHER" id="PTHR10283">
    <property type="entry name" value="SOLUTE CARRIER FAMILY 13 MEMBER"/>
    <property type="match status" value="1"/>
</dbReference>
<evidence type="ECO:0000256" key="4">
    <source>
        <dbReference type="ARBA" id="ARBA00023136"/>
    </source>
</evidence>
<feature type="transmembrane region" description="Helical" evidence="6">
    <location>
        <begin position="238"/>
        <end position="265"/>
    </location>
</feature>
<keyword evidence="8" id="KW-1185">Reference proteome</keyword>
<feature type="transmembrane region" description="Helical" evidence="6">
    <location>
        <begin position="383"/>
        <end position="404"/>
    </location>
</feature>
<evidence type="ECO:0000313" key="8">
    <source>
        <dbReference type="Proteomes" id="UP000032266"/>
    </source>
</evidence>